<feature type="transmembrane region" description="Helical" evidence="2">
    <location>
        <begin position="1312"/>
        <end position="1337"/>
    </location>
</feature>
<evidence type="ECO:0000313" key="5">
    <source>
        <dbReference type="EMBL" id="OLP81287.1"/>
    </source>
</evidence>
<dbReference type="InterPro" id="IPR036890">
    <property type="entry name" value="HATPase_C_sf"/>
</dbReference>
<feature type="transmembrane region" description="Helical" evidence="2">
    <location>
        <begin position="86"/>
        <end position="109"/>
    </location>
</feature>
<dbReference type="Pfam" id="PF13020">
    <property type="entry name" value="NOV_C"/>
    <property type="match status" value="1"/>
</dbReference>
<feature type="region of interest" description="Disordered" evidence="1">
    <location>
        <begin position="2342"/>
        <end position="2406"/>
    </location>
</feature>
<gene>
    <name evidence="5" type="primary">Ano10</name>
    <name evidence="5" type="ORF">AK812_SmicGene38193</name>
</gene>
<keyword evidence="2" id="KW-1133">Transmembrane helix</keyword>
<dbReference type="InterPro" id="IPR052957">
    <property type="entry name" value="Auxin_embryo_med"/>
</dbReference>
<feature type="compositionally biased region" description="Basic and acidic residues" evidence="1">
    <location>
        <begin position="2296"/>
        <end position="2308"/>
    </location>
</feature>
<feature type="domain" description="Anoctamin transmembrane" evidence="3">
    <location>
        <begin position="1203"/>
        <end position="1677"/>
    </location>
</feature>
<dbReference type="EMBL" id="LSRX01001296">
    <property type="protein sequence ID" value="OLP81287.1"/>
    <property type="molecule type" value="Genomic_DNA"/>
</dbReference>
<feature type="transmembrane region" description="Helical" evidence="2">
    <location>
        <begin position="1255"/>
        <end position="1277"/>
    </location>
</feature>
<feature type="compositionally biased region" description="Basic and acidic residues" evidence="1">
    <location>
        <begin position="2365"/>
        <end position="2386"/>
    </location>
</feature>
<evidence type="ECO:0000259" key="3">
    <source>
        <dbReference type="Pfam" id="PF04547"/>
    </source>
</evidence>
<keyword evidence="2" id="KW-0812">Transmembrane</keyword>
<proteinExistence type="predicted"/>
<feature type="transmembrane region" description="Helical" evidence="2">
    <location>
        <begin position="1491"/>
        <end position="1511"/>
    </location>
</feature>
<feature type="transmembrane region" description="Helical" evidence="2">
    <location>
        <begin position="1560"/>
        <end position="1585"/>
    </location>
</feature>
<sequence length="2622" mass="287832">MTTIAKAMAMVMAGDGDNDADADATMMIMIMSLTMVTVVLRSETIVIIILRAADAVATAITDAAVTYTGKVTDTARKAAGAVAPRVLCGILSISVLTIIVILVLIEFGFEGEKILGSELQVKQNARLARALKRLAGELYGSDVHWQLELLQNADDNSYQTGTVPTAEFLLRASEGGEVIFRCNETGFREADIRAICDIGNSSKVGVAKYGPGGRVVATGEKGLGFKAVFALTDRPRLFSGPYRLEFDSQHPSGIGYVLPRWLEDAEEARELCRPAWGSVLRMPLRPELQPRKEELFRRLASLPPSLLLFLKRLREVSVELQGMSSAGEEGADCSALRVRYAEDATVEARWEEMTGPVKLEVSRDGGRSWEADHWLLLRRRFQVPEGLSKPGLASPPSTLLELALPKGPEGGFDRTRGAQQVFAFLPVRSYGLPFALQADWAVSSSREELLAGCAWNEFLKAQVPQLMLELVPAVQAEPVESALRWTYYAAIPATTASTSTFFRPVVAQVLAKLRGCDCMLTDEETFCQPQQAMRCSDEARAAFHGCSPLRAALRAQGFHLLHEKVEASAPPGLLDSLGVQRLGAAALLRLLPKTEAFPGLDSWRQILVLLDQLLDAAPRNDAPRLVEVARQLPLLPLKGDGSLQSAASKLVLPPVKPEVEGFPPELLAELRAVDPRLLAEGGADTADADEGTLDALAAARIRKLLRRLGVVPLTPRLVVKDIIGPLFSTCAVVPCLVSVDEAPRPPSALLALGGFLAQNAALAEELGPSAIGWPLKALDKVAVGRRFSAPALHSPRAAAFLEAAKGVLDIHLPAAPAKLGTTTALGEALETLGLALPGPLVTAADGDFRSPEFEQLTVAITKEARETGSLERARLLAQALNAAWQSSYLRYSRRGDGVDMPGWMYGWMDGGMDGWRDGRMDGRGKGRTEGGRETALRPRSFPAMASARASYHFVGSDDAEDMVKLPGLLPRLPLRDDTSDCTMALVFPREVDQEKIVEEPYMMLKRIFIATGNEHSTDKFLELTQRLNDEALPLAEYQTHVRRFLIEIVAESGLIMSSFPSVDEDEDFLKIYLPLDGPVIQHMAEHLEYTMPYKESVYQQVKEHGPYPGKEPMRDIQLRPLVAWDKFTVEDVGRFEDFCMRDSIRILEFWLDQWVSLDEMERQGIIKCYFPCPEADALENLHSHFLNLCKWVHFQGKQADELRKYFGEEIGFYFRFLGYVCHAMSFLGIVGFVIYASRHPAWHSDSYIPQRSMGYLRSGLALVYSVWAAILLIFWTITTARICVRWGVNDIEDYEQINPDWDPVPPSAFRPLIVNVLTGAYLAAYVGAISAVLNWQFSLQDDEDPGLGAYAPLVLTVLIKFGSLSWTWIAPAIVRLENHRREDDKAVKLSVILAVVKIFVALFPFISSCFLATLYQSTCGDTFEEAAAATFPNYASVAPLSAETMEALKPYSFEKDGRFCFHGCHPASAAATEVWAETTCDRSVSANLKTYFFFTVALDLVFLIIPIVISANEIRQERRKQERAGKDFEYSLLQWEAKKFKYEWNSWGGDKINDNLDLTISYAVVVCFGIISPIMATVCLLSLLISLRLRCYRMIYATRRPLPRASTGLGVWEYIYTGINMVAVVINVGLAAVFFYPMRVKQASEKFMIFVIGEHVVLLVQFIFRLIVPAKPADISHIEAYNMHVKKVLRTERSGMKRFEGLRTPANINLDVIPDGVQSDADSSDTANEAVLRVGDKKRSVEVSGFLLALQSSPWLPPDDSADAEDAAQGGLCCPAELVAGTAAVRAALPDAGLLKGRLCSAVSGAFAEALGVVTEPSVELVMKVLRGFVTHSPVGPDSATAIYGYLEREGADLAELRRMPSVVVAAGEAARVPADVVWEDANCDLPALQQLYSVRWRRFFVIGLGVPERPTAEQVLRRLDQLSASTAPSAALWPLLLRVAKELSNPSSADAEAWAALPAALAARRCVPLQLGGLGAPKEGVLLEEDALGAGVPEAALATLRAQAPLAAPAPRNAKDAEHWPVLAEALKLQSLSTVCSITSIHGGEERPAPVIAKAVASLLPLAQRFLIHKHRAVHDAVNATCLAAKVEKLIVREVDPPLKLRCVFSVVPGQDPIQAEVESDCYLEVRSGHVEPATSYEVRLRMLPGATLPALCVELARLLLPPAKPAKQDEATVRQTREALATFLASAALAGASGASSLCEALQIPALPSEDSADYTPPWPMPKEVAEQLELERRLLEAAQETEPERLLPKDEEPPAEPPSKRARTEGPEAVVAEAAMLEGVAKDRLAEMDLGKEEHETGSAARDEADGGADPASGTALEEVSETEMKDAEALLKNISVIDQQIGENSEGKGPGKGKGKSSGKGGDKPGKGDKERSATELGRILDRLPGVSNAPEEESSEAKKEKAFRTRVYDLEDLRAQSKKMRLGPLPSRNDLPQEEREKVGRWGEQFVYEYLQKKLEHEDSQKRVIWVNEVEETGFQYDLRIEDISSGDVEAYVEVKTSRAKDKQLFEMSYREWTFAQKEGSKFVIFRVSNAGKEDVELCSITNPFRQWKELNLGLCLRVNVCSAKPRRQGAQVQIEPALQDTKVSGIRWPYEKVRDGVSWHKACTWQCNKCVRESLS</sequence>
<feature type="region of interest" description="Disordered" evidence="1">
    <location>
        <begin position="2296"/>
        <end position="2327"/>
    </location>
</feature>
<protein>
    <submittedName>
        <fullName evidence="5">Anoctamin-10</fullName>
    </submittedName>
</protein>
<comment type="caution">
    <text evidence="5">The sequence shown here is derived from an EMBL/GenBank/DDBJ whole genome shotgun (WGS) entry which is preliminary data.</text>
</comment>
<organism evidence="5 6">
    <name type="scientific">Symbiodinium microadriaticum</name>
    <name type="common">Dinoflagellate</name>
    <name type="synonym">Zooxanthella microadriatica</name>
    <dbReference type="NCBI Taxonomy" id="2951"/>
    <lineage>
        <taxon>Eukaryota</taxon>
        <taxon>Sar</taxon>
        <taxon>Alveolata</taxon>
        <taxon>Dinophyceae</taxon>
        <taxon>Suessiales</taxon>
        <taxon>Symbiodiniaceae</taxon>
        <taxon>Symbiodinium</taxon>
    </lineage>
</organism>
<feature type="transmembrane region" description="Helical" evidence="2">
    <location>
        <begin position="1349"/>
        <end position="1374"/>
    </location>
</feature>
<feature type="transmembrane region" description="Helical" evidence="2">
    <location>
        <begin position="1212"/>
        <end position="1235"/>
    </location>
</feature>
<feature type="compositionally biased region" description="Basic and acidic residues" evidence="1">
    <location>
        <begin position="2245"/>
        <end position="2269"/>
    </location>
</feature>
<evidence type="ECO:0000259" key="4">
    <source>
        <dbReference type="Pfam" id="PF13020"/>
    </source>
</evidence>
<feature type="transmembrane region" description="Helical" evidence="2">
    <location>
        <begin position="1614"/>
        <end position="1635"/>
    </location>
</feature>
<dbReference type="Pfam" id="PF04547">
    <property type="entry name" value="Anoctamin"/>
    <property type="match status" value="1"/>
</dbReference>
<dbReference type="Proteomes" id="UP000186817">
    <property type="component" value="Unassembled WGS sequence"/>
</dbReference>
<keyword evidence="6" id="KW-1185">Reference proteome</keyword>
<name>A0A1Q9CEM3_SYMMI</name>
<evidence type="ECO:0000256" key="1">
    <source>
        <dbReference type="SAM" id="MobiDB-lite"/>
    </source>
</evidence>
<dbReference type="InterPro" id="IPR024975">
    <property type="entry name" value="NOV_C"/>
</dbReference>
<feature type="domain" description="Protein NO VEIN C-terminal" evidence="4">
    <location>
        <begin position="2448"/>
        <end position="2540"/>
    </location>
</feature>
<dbReference type="SUPFAM" id="SSF55874">
    <property type="entry name" value="ATPase domain of HSP90 chaperone/DNA topoisomerase II/histidine kinase"/>
    <property type="match status" value="1"/>
</dbReference>
<dbReference type="OrthoDB" id="426371at2759"/>
<feature type="transmembrane region" description="Helical" evidence="2">
    <location>
        <begin position="1386"/>
        <end position="1406"/>
    </location>
</feature>
<dbReference type="PANTHER" id="PTHR32387">
    <property type="entry name" value="WU:FJ29H11"/>
    <property type="match status" value="1"/>
</dbReference>
<evidence type="ECO:0000256" key="2">
    <source>
        <dbReference type="SAM" id="Phobius"/>
    </source>
</evidence>
<reference evidence="5 6" key="1">
    <citation type="submission" date="2016-02" db="EMBL/GenBank/DDBJ databases">
        <title>Genome analysis of coral dinoflagellate symbionts highlights evolutionary adaptations to a symbiotic lifestyle.</title>
        <authorList>
            <person name="Aranda M."/>
            <person name="Li Y."/>
            <person name="Liew Y.J."/>
            <person name="Baumgarten S."/>
            <person name="Simakov O."/>
            <person name="Wilson M."/>
            <person name="Piel J."/>
            <person name="Ashoor H."/>
            <person name="Bougouffa S."/>
            <person name="Bajic V.B."/>
            <person name="Ryu T."/>
            <person name="Ravasi T."/>
            <person name="Bayer T."/>
            <person name="Micklem G."/>
            <person name="Kim H."/>
            <person name="Bhak J."/>
            <person name="Lajeunesse T.C."/>
            <person name="Voolstra C.R."/>
        </authorList>
    </citation>
    <scope>NUCLEOTIDE SEQUENCE [LARGE SCALE GENOMIC DNA]</scope>
    <source>
        <strain evidence="5 6">CCMP2467</strain>
    </source>
</reference>
<feature type="transmembrane region" description="Helical" evidence="2">
    <location>
        <begin position="24"/>
        <end position="41"/>
    </location>
</feature>
<keyword evidence="2" id="KW-0472">Membrane</keyword>
<dbReference type="PANTHER" id="PTHR32387:SF0">
    <property type="entry name" value="PROTEIN NO VEIN"/>
    <property type="match status" value="1"/>
</dbReference>
<dbReference type="InterPro" id="IPR049452">
    <property type="entry name" value="Anoctamin_TM"/>
</dbReference>
<accession>A0A1Q9CEM3</accession>
<dbReference type="Gene3D" id="3.30.565.10">
    <property type="entry name" value="Histidine kinase-like ATPase, C-terminal domain"/>
    <property type="match status" value="1"/>
</dbReference>
<feature type="region of interest" description="Disordered" evidence="1">
    <location>
        <begin position="2242"/>
        <end position="2270"/>
    </location>
</feature>
<evidence type="ECO:0000313" key="6">
    <source>
        <dbReference type="Proteomes" id="UP000186817"/>
    </source>
</evidence>